<comment type="function">
    <text evidence="1">May be involved in 20S pre-rRNA processing.</text>
</comment>
<evidence type="ECO:0000313" key="8">
    <source>
        <dbReference type="WBParaSite" id="DME_0000323101-mRNA-1"/>
    </source>
</evidence>
<evidence type="ECO:0000313" key="5">
    <source>
        <dbReference type="EMBL" id="VDN57417.1"/>
    </source>
</evidence>
<dbReference type="Proteomes" id="UP000038040">
    <property type="component" value="Unplaced"/>
</dbReference>
<gene>
    <name evidence="5" type="ORF">DME_LOCUS7390</name>
</gene>
<evidence type="ECO:0000313" key="7">
    <source>
        <dbReference type="Proteomes" id="UP000274756"/>
    </source>
</evidence>
<evidence type="ECO:0000313" key="6">
    <source>
        <dbReference type="Proteomes" id="UP000038040"/>
    </source>
</evidence>
<dbReference type="Proteomes" id="UP000274756">
    <property type="component" value="Unassembled WGS sequence"/>
</dbReference>
<dbReference type="OrthoDB" id="263560at2759"/>
<dbReference type="GO" id="GO:0006364">
    <property type="term" value="P:rRNA processing"/>
    <property type="evidence" value="ECO:0007669"/>
    <property type="project" value="UniProtKB-KW"/>
</dbReference>
<dbReference type="STRING" id="318479.A0A0N4U879"/>
<protein>
    <recommendedName>
        <fullName evidence="3">Pre-rRNA-processing protein TSR2 homolog</fullName>
    </recommendedName>
</protein>
<evidence type="ECO:0000256" key="4">
    <source>
        <dbReference type="ARBA" id="ARBA00022552"/>
    </source>
</evidence>
<dbReference type="WBParaSite" id="DME_0000323101-mRNA-1">
    <property type="protein sequence ID" value="DME_0000323101-mRNA-1"/>
    <property type="gene ID" value="DME_0000323101"/>
</dbReference>
<evidence type="ECO:0000256" key="2">
    <source>
        <dbReference type="ARBA" id="ARBA00006524"/>
    </source>
</evidence>
<dbReference type="InterPro" id="IPR019398">
    <property type="entry name" value="Pre-rRNA_process_TSR2"/>
</dbReference>
<accession>A0A0N4U879</accession>
<evidence type="ECO:0000256" key="1">
    <source>
        <dbReference type="ARBA" id="ARBA00002210"/>
    </source>
</evidence>
<proteinExistence type="inferred from homology"/>
<sequence length="195" mass="22168">MLPSWLDCVKHLLQSWTGFQLAVVMQCGGSMTNEKANWFAEVIADYVTKMADDLCEADLIDWISTIFNDDFDLILEHISNFLFLKDGSDQWFASSILKCNQWYRKKDFATLNSFMCSLPSVSTISAAVNQSNIKNSDDDCDNYNDDGNCDDDSGDGGCGNHSENVNELSNNGIRLERRHRRMEVDDEGWTTITYR</sequence>
<evidence type="ECO:0000256" key="3">
    <source>
        <dbReference type="ARBA" id="ARBA00017551"/>
    </source>
</evidence>
<reference evidence="5 7" key="2">
    <citation type="submission" date="2018-11" db="EMBL/GenBank/DDBJ databases">
        <authorList>
            <consortium name="Pathogen Informatics"/>
        </authorList>
    </citation>
    <scope>NUCLEOTIDE SEQUENCE [LARGE SCALE GENOMIC DNA]</scope>
</reference>
<dbReference type="AlphaFoldDB" id="A0A0N4U879"/>
<dbReference type="Pfam" id="PF10273">
    <property type="entry name" value="WGG"/>
    <property type="match status" value="1"/>
</dbReference>
<keyword evidence="7" id="KW-1185">Reference proteome</keyword>
<dbReference type="PANTHER" id="PTHR21250">
    <property type="entry name" value="PRE-RRNA-PROCESSING PROTEIN TSR2 HOMOLOG"/>
    <property type="match status" value="1"/>
</dbReference>
<comment type="similarity">
    <text evidence="2">Belongs to the TSR2 family.</text>
</comment>
<reference evidence="8" key="1">
    <citation type="submission" date="2017-02" db="UniProtKB">
        <authorList>
            <consortium name="WormBaseParasite"/>
        </authorList>
    </citation>
    <scope>IDENTIFICATION</scope>
</reference>
<organism evidence="6 8">
    <name type="scientific">Dracunculus medinensis</name>
    <name type="common">Guinea worm</name>
    <dbReference type="NCBI Taxonomy" id="318479"/>
    <lineage>
        <taxon>Eukaryota</taxon>
        <taxon>Metazoa</taxon>
        <taxon>Ecdysozoa</taxon>
        <taxon>Nematoda</taxon>
        <taxon>Chromadorea</taxon>
        <taxon>Rhabditida</taxon>
        <taxon>Spirurina</taxon>
        <taxon>Dracunculoidea</taxon>
        <taxon>Dracunculidae</taxon>
        <taxon>Dracunculus</taxon>
    </lineage>
</organism>
<name>A0A0N4U879_DRAME</name>
<keyword evidence="4" id="KW-0698">rRNA processing</keyword>
<dbReference type="EMBL" id="UYYG01001160">
    <property type="protein sequence ID" value="VDN57417.1"/>
    <property type="molecule type" value="Genomic_DNA"/>
</dbReference>